<evidence type="ECO:0000313" key="7">
    <source>
        <dbReference type="Proteomes" id="UP001182556"/>
    </source>
</evidence>
<dbReference type="Gene3D" id="3.30.1390.20">
    <property type="entry name" value="Ribosomal protein L30, ferredoxin-like fold domain"/>
    <property type="match status" value="1"/>
</dbReference>
<evidence type="ECO:0000256" key="4">
    <source>
        <dbReference type="ARBA" id="ARBA00035281"/>
    </source>
</evidence>
<dbReference type="Pfam" id="PF00327">
    <property type="entry name" value="Ribosomal_L30"/>
    <property type="match status" value="1"/>
</dbReference>
<evidence type="ECO:0000256" key="2">
    <source>
        <dbReference type="ARBA" id="ARBA00022980"/>
    </source>
</evidence>
<dbReference type="EMBL" id="JAODAN010000001">
    <property type="protein sequence ID" value="KAK1928010.1"/>
    <property type="molecule type" value="Genomic_DNA"/>
</dbReference>
<keyword evidence="3" id="KW-0687">Ribonucleoprotein</keyword>
<name>A0AAD9L9C4_PAPLA</name>
<dbReference type="AlphaFoldDB" id="A0AAD9L9C4"/>
<protein>
    <recommendedName>
        <fullName evidence="4">Large ribosomal subunit protein uL30m</fullName>
    </recommendedName>
</protein>
<reference evidence="6" key="1">
    <citation type="submission" date="2023-02" db="EMBL/GenBank/DDBJ databases">
        <title>Identification and recombinant expression of a fungal hydrolase from Papiliotrema laurentii that hydrolyzes apple cutin and clears colloidal polyester polyurethane.</title>
        <authorList>
            <consortium name="DOE Joint Genome Institute"/>
            <person name="Roman V.A."/>
            <person name="Bojanowski C."/>
            <person name="Crable B.R."/>
            <person name="Wagner D.N."/>
            <person name="Hung C.S."/>
            <person name="Nadeau L.J."/>
            <person name="Schratz L."/>
            <person name="Haridas S."/>
            <person name="Pangilinan J."/>
            <person name="Lipzen A."/>
            <person name="Na H."/>
            <person name="Yan M."/>
            <person name="Ng V."/>
            <person name="Grigoriev I.V."/>
            <person name="Spatafora J.W."/>
            <person name="Barlow D."/>
            <person name="Biffinger J."/>
            <person name="Kelley-Loughnane N."/>
            <person name="Varaljay V.A."/>
            <person name="Crookes-Goodson W.J."/>
        </authorList>
    </citation>
    <scope>NUCLEOTIDE SEQUENCE</scope>
    <source>
        <strain evidence="6">5307AH</strain>
    </source>
</reference>
<keyword evidence="7" id="KW-1185">Reference proteome</keyword>
<comment type="similarity">
    <text evidence="1">Belongs to the universal ribosomal protein uL30 family.</text>
</comment>
<organism evidence="6 7">
    <name type="scientific">Papiliotrema laurentii</name>
    <name type="common">Cryptococcus laurentii</name>
    <dbReference type="NCBI Taxonomy" id="5418"/>
    <lineage>
        <taxon>Eukaryota</taxon>
        <taxon>Fungi</taxon>
        <taxon>Dikarya</taxon>
        <taxon>Basidiomycota</taxon>
        <taxon>Agaricomycotina</taxon>
        <taxon>Tremellomycetes</taxon>
        <taxon>Tremellales</taxon>
        <taxon>Rhynchogastremaceae</taxon>
        <taxon>Papiliotrema</taxon>
    </lineage>
</organism>
<dbReference type="InterPro" id="IPR036919">
    <property type="entry name" value="Ribo_uL30_ferredoxin-like_sf"/>
</dbReference>
<keyword evidence="2" id="KW-0689">Ribosomal protein</keyword>
<dbReference type="InterPro" id="IPR005996">
    <property type="entry name" value="Ribosomal_uL30_bac-type"/>
</dbReference>
<dbReference type="PANTHER" id="PTHR15892:SF2">
    <property type="entry name" value="LARGE RIBOSOMAL SUBUNIT PROTEIN UL30M"/>
    <property type="match status" value="1"/>
</dbReference>
<dbReference type="SUPFAM" id="SSF55129">
    <property type="entry name" value="Ribosomal protein L30p/L7e"/>
    <property type="match status" value="1"/>
</dbReference>
<dbReference type="GO" id="GO:0005739">
    <property type="term" value="C:mitochondrion"/>
    <property type="evidence" value="ECO:0007669"/>
    <property type="project" value="TreeGrafter"/>
</dbReference>
<dbReference type="PANTHER" id="PTHR15892">
    <property type="entry name" value="MITOCHONDRIAL RIBOSOMAL PROTEIN L30"/>
    <property type="match status" value="1"/>
</dbReference>
<dbReference type="Proteomes" id="UP001182556">
    <property type="component" value="Unassembled WGS sequence"/>
</dbReference>
<gene>
    <name evidence="6" type="ORF">DB88DRAFT_61192</name>
</gene>
<evidence type="ECO:0000256" key="3">
    <source>
        <dbReference type="ARBA" id="ARBA00023274"/>
    </source>
</evidence>
<accession>A0AAD9L9C4</accession>
<dbReference type="GO" id="GO:0003735">
    <property type="term" value="F:structural constituent of ribosome"/>
    <property type="evidence" value="ECO:0007669"/>
    <property type="project" value="InterPro"/>
</dbReference>
<evidence type="ECO:0000313" key="6">
    <source>
        <dbReference type="EMBL" id="KAK1928010.1"/>
    </source>
</evidence>
<feature type="domain" description="Large ribosomal subunit protein uL30-like ferredoxin-like fold" evidence="5">
    <location>
        <begin position="70"/>
        <end position="118"/>
    </location>
</feature>
<evidence type="ECO:0000259" key="5">
    <source>
        <dbReference type="Pfam" id="PF00327"/>
    </source>
</evidence>
<dbReference type="GO" id="GO:0006412">
    <property type="term" value="P:translation"/>
    <property type="evidence" value="ECO:0007669"/>
    <property type="project" value="InterPro"/>
</dbReference>
<dbReference type="GO" id="GO:0015934">
    <property type="term" value="C:large ribosomal subunit"/>
    <property type="evidence" value="ECO:0007669"/>
    <property type="project" value="InterPro"/>
</dbReference>
<proteinExistence type="inferred from homology"/>
<sequence length="157" mass="17595">MRPSVTLFKHGNKVINHLLPPLPKASDPLTTPDVRINPRHRPWNPTSPFPAYPSPAQAHETSAPHTHWLIKQRRSAIGLPQKSKKILAVLGFKKRLQWTMKKFSESAAGNILAVKELVEVKTCTKAYGKAWLERTKDMGEGPGFEVVGRRYGGSKRV</sequence>
<evidence type="ECO:0000256" key="1">
    <source>
        <dbReference type="ARBA" id="ARBA00007594"/>
    </source>
</evidence>
<dbReference type="InterPro" id="IPR016082">
    <property type="entry name" value="Ribosomal_uL30_ferredoxin-like"/>
</dbReference>
<comment type="caution">
    <text evidence="6">The sequence shown here is derived from an EMBL/GenBank/DDBJ whole genome shotgun (WGS) entry which is preliminary data.</text>
</comment>